<organism evidence="1 2">
    <name type="scientific">Yinghuangia aomiensis</name>
    <dbReference type="NCBI Taxonomy" id="676205"/>
    <lineage>
        <taxon>Bacteria</taxon>
        <taxon>Bacillati</taxon>
        <taxon>Actinomycetota</taxon>
        <taxon>Actinomycetes</taxon>
        <taxon>Kitasatosporales</taxon>
        <taxon>Streptomycetaceae</taxon>
        <taxon>Yinghuangia</taxon>
    </lineage>
</organism>
<comment type="caution">
    <text evidence="1">The sequence shown here is derived from an EMBL/GenBank/DDBJ whole genome shotgun (WGS) entry which is preliminary data.</text>
</comment>
<dbReference type="InterPro" id="IPR035985">
    <property type="entry name" value="Ubiquitin-activating_enz"/>
</dbReference>
<sequence length="386" mass="40928">MSYGRRRTRPGSTTRNIRPSAHTYVRIHIHGETAMRPRLRPALARLWRDRASLQLGLDPATAVMLTGLDPGTAQVVDRIDGTRTPAELADQAVALGTTPARVRELLRVLADGGLIEDADAARVRPGDPRAPDRASASLLRREPDGGAGVLARRATAAVIVYGGGRVGSATAALLAAAGVGTVEVVDRRPSTPSDATPAGVVWNGDRRKRDAAARDALRRTAPAVRCVLPRGRTPDAAVIVAEGRPAPRLAAQLSTHGVPHVFADTRETTGVVGPFVQPGLTPCSRCLDLHRRDRDPAWPRLLTQLAAVEPSPHRACDTVLATAVAATTALQVLMHLDGDTPTTQGATIEIPLPDAHPHRRTWHPHPSCPCGSFEASEATRPLAEVG</sequence>
<protein>
    <submittedName>
        <fullName evidence="1">TOMM leader peptide-binding protein</fullName>
    </submittedName>
</protein>
<name>A0ABP9GQE1_9ACTN</name>
<keyword evidence="2" id="KW-1185">Reference proteome</keyword>
<dbReference type="InterPro" id="IPR022291">
    <property type="entry name" value="Bacteriocin_synth_cyclodeHase"/>
</dbReference>
<dbReference type="SUPFAM" id="SSF69572">
    <property type="entry name" value="Activating enzymes of the ubiquitin-like proteins"/>
    <property type="match status" value="1"/>
</dbReference>
<evidence type="ECO:0000313" key="2">
    <source>
        <dbReference type="Proteomes" id="UP001500466"/>
    </source>
</evidence>
<proteinExistence type="predicted"/>
<dbReference type="Gene3D" id="3.40.50.720">
    <property type="entry name" value="NAD(P)-binding Rossmann-like Domain"/>
    <property type="match status" value="1"/>
</dbReference>
<reference evidence="2" key="1">
    <citation type="journal article" date="2019" name="Int. J. Syst. Evol. Microbiol.">
        <title>The Global Catalogue of Microorganisms (GCM) 10K type strain sequencing project: providing services to taxonomists for standard genome sequencing and annotation.</title>
        <authorList>
            <consortium name="The Broad Institute Genomics Platform"/>
            <consortium name="The Broad Institute Genome Sequencing Center for Infectious Disease"/>
            <person name="Wu L."/>
            <person name="Ma J."/>
        </authorList>
    </citation>
    <scope>NUCLEOTIDE SEQUENCE [LARGE SCALE GENOMIC DNA]</scope>
    <source>
        <strain evidence="2">JCM 17986</strain>
    </source>
</reference>
<accession>A0ABP9GQE1</accession>
<gene>
    <name evidence="1" type="ORF">GCM10023205_08120</name>
</gene>
<dbReference type="EMBL" id="BAABHS010000002">
    <property type="protein sequence ID" value="GAA4949938.1"/>
    <property type="molecule type" value="Genomic_DNA"/>
</dbReference>
<dbReference type="Proteomes" id="UP001500466">
    <property type="component" value="Unassembled WGS sequence"/>
</dbReference>
<dbReference type="NCBIfam" id="TIGR03882">
    <property type="entry name" value="cyclo_dehyd_2"/>
    <property type="match status" value="1"/>
</dbReference>
<evidence type="ECO:0000313" key="1">
    <source>
        <dbReference type="EMBL" id="GAA4949938.1"/>
    </source>
</evidence>